<dbReference type="STRING" id="453.Lfee_1547"/>
<evidence type="ECO:0000313" key="4">
    <source>
        <dbReference type="EMBL" id="SPX60706.1"/>
    </source>
</evidence>
<evidence type="ECO:0000256" key="1">
    <source>
        <dbReference type="ARBA" id="ARBA00009964"/>
    </source>
</evidence>
<keyword evidence="5" id="KW-1185">Reference proteome</keyword>
<evidence type="ECO:0000313" key="5">
    <source>
        <dbReference type="Proteomes" id="UP000054698"/>
    </source>
</evidence>
<dbReference type="Pfam" id="PF01527">
    <property type="entry name" value="HTH_Tnp_1"/>
    <property type="match status" value="1"/>
</dbReference>
<protein>
    <submittedName>
        <fullName evidence="3">Transposase ORF-A, IS-type</fullName>
    </submittedName>
</protein>
<feature type="coiled-coil region" evidence="2">
    <location>
        <begin position="54"/>
        <end position="81"/>
    </location>
</feature>
<gene>
    <name evidence="3" type="ORF">Lfee_1547</name>
    <name evidence="4" type="ORF">NCTC12022_01438</name>
</gene>
<accession>A0A0W0TM81</accession>
<comment type="similarity">
    <text evidence="1">Belongs to the transposase 8 family.</text>
</comment>
<dbReference type="Proteomes" id="UP000251942">
    <property type="component" value="Unassembled WGS sequence"/>
</dbReference>
<dbReference type="EMBL" id="UASS01000011">
    <property type="protein sequence ID" value="SPX60706.1"/>
    <property type="molecule type" value="Genomic_DNA"/>
</dbReference>
<reference evidence="3 5" key="1">
    <citation type="submission" date="2015-11" db="EMBL/GenBank/DDBJ databases">
        <title>Genomic analysis of 38 Legionella species identifies large and diverse effector repertoires.</title>
        <authorList>
            <person name="Burstein D."/>
            <person name="Amaro F."/>
            <person name="Zusman T."/>
            <person name="Lifshitz Z."/>
            <person name="Cohen O."/>
            <person name="Gilbert J.A."/>
            <person name="Pupko T."/>
            <person name="Shuman H.A."/>
            <person name="Segal G."/>
        </authorList>
    </citation>
    <scope>NUCLEOTIDE SEQUENCE [LARGE SCALE GENOMIC DNA]</scope>
    <source>
        <strain evidence="3 5">WO-44C</strain>
    </source>
</reference>
<dbReference type="PATRIC" id="fig|453.4.peg.1696"/>
<dbReference type="Gene3D" id="1.10.10.60">
    <property type="entry name" value="Homeodomain-like"/>
    <property type="match status" value="1"/>
</dbReference>
<dbReference type="PANTHER" id="PTHR33609">
    <property type="entry name" value="LOW CALCIUM RESPONSE LOCUS PROTEIN S"/>
    <property type="match status" value="1"/>
</dbReference>
<keyword evidence="2" id="KW-0175">Coiled coil</keyword>
<dbReference type="InterPro" id="IPR052546">
    <property type="entry name" value="Transposase_8_domain"/>
</dbReference>
<dbReference type="EMBL" id="LNYB01000080">
    <property type="protein sequence ID" value="KTC96635.1"/>
    <property type="molecule type" value="Genomic_DNA"/>
</dbReference>
<name>A0A0W0TM81_9GAMM</name>
<dbReference type="GO" id="GO:0004803">
    <property type="term" value="F:transposase activity"/>
    <property type="evidence" value="ECO:0007669"/>
    <property type="project" value="InterPro"/>
</dbReference>
<proteinExistence type="inferred from homology"/>
<dbReference type="GO" id="GO:0003677">
    <property type="term" value="F:DNA binding"/>
    <property type="evidence" value="ECO:0007669"/>
    <property type="project" value="InterPro"/>
</dbReference>
<dbReference type="InterPro" id="IPR002514">
    <property type="entry name" value="Transposase_8"/>
</dbReference>
<sequence length="93" mass="11047">MRRTKTKKSRYTETQIVKILKEVEAGRLVKEICHEDGISDATYYNWKAKYGGMEASDIKRLKDLEEENRRLKQMYAELSLDHKILKDIVEKKL</sequence>
<evidence type="ECO:0000256" key="2">
    <source>
        <dbReference type="SAM" id="Coils"/>
    </source>
</evidence>
<evidence type="ECO:0000313" key="3">
    <source>
        <dbReference type="EMBL" id="KTC96635.1"/>
    </source>
</evidence>
<reference evidence="4 6" key="2">
    <citation type="submission" date="2018-06" db="EMBL/GenBank/DDBJ databases">
        <authorList>
            <consortium name="Pathogen Informatics"/>
            <person name="Doyle S."/>
        </authorList>
    </citation>
    <scope>NUCLEOTIDE SEQUENCE [LARGE SCALE GENOMIC DNA]</scope>
    <source>
        <strain evidence="4 6">NCTC12022</strain>
    </source>
</reference>
<dbReference type="GO" id="GO:0006313">
    <property type="term" value="P:DNA transposition"/>
    <property type="evidence" value="ECO:0007669"/>
    <property type="project" value="InterPro"/>
</dbReference>
<organism evidence="3 5">
    <name type="scientific">Legionella feeleii</name>
    <dbReference type="NCBI Taxonomy" id="453"/>
    <lineage>
        <taxon>Bacteria</taxon>
        <taxon>Pseudomonadati</taxon>
        <taxon>Pseudomonadota</taxon>
        <taxon>Gammaproteobacteria</taxon>
        <taxon>Legionellales</taxon>
        <taxon>Legionellaceae</taxon>
        <taxon>Legionella</taxon>
    </lineage>
</organism>
<evidence type="ECO:0000313" key="6">
    <source>
        <dbReference type="Proteomes" id="UP000251942"/>
    </source>
</evidence>
<dbReference type="InterPro" id="IPR009057">
    <property type="entry name" value="Homeodomain-like_sf"/>
</dbReference>
<dbReference type="Proteomes" id="UP000054698">
    <property type="component" value="Unassembled WGS sequence"/>
</dbReference>
<dbReference type="PANTHER" id="PTHR33609:SF5">
    <property type="entry name" value="LOW CALCIUM RESPONSE LOCUS PROTEIN S"/>
    <property type="match status" value="1"/>
</dbReference>
<dbReference type="AlphaFoldDB" id="A0A0W0TM81"/>
<dbReference type="SUPFAM" id="SSF46689">
    <property type="entry name" value="Homeodomain-like"/>
    <property type="match status" value="1"/>
</dbReference>